<feature type="transmembrane region" description="Helical" evidence="1">
    <location>
        <begin position="35"/>
        <end position="55"/>
    </location>
</feature>
<keyword evidence="1" id="KW-1133">Transmembrane helix</keyword>
<feature type="transmembrane region" description="Helical" evidence="1">
    <location>
        <begin position="123"/>
        <end position="141"/>
    </location>
</feature>
<feature type="transmembrane region" description="Helical" evidence="1">
    <location>
        <begin position="12"/>
        <end position="29"/>
    </location>
</feature>
<feature type="transmembrane region" description="Helical" evidence="1">
    <location>
        <begin position="67"/>
        <end position="85"/>
    </location>
</feature>
<reference evidence="3" key="1">
    <citation type="submission" date="2016-10" db="EMBL/GenBank/DDBJ databases">
        <authorList>
            <person name="Varghese N."/>
            <person name="Submissions S."/>
        </authorList>
    </citation>
    <scope>NUCLEOTIDE SEQUENCE [LARGE SCALE GENOMIC DNA]</scope>
    <source>
        <strain evidence="3">CGMCC 1.6963</strain>
    </source>
</reference>
<dbReference type="STRING" id="587636.SAMN05216199_0725"/>
<dbReference type="PANTHER" id="PTHR34989:SF1">
    <property type="entry name" value="PROTEIN HDED"/>
    <property type="match status" value="1"/>
</dbReference>
<keyword evidence="3" id="KW-1185">Reference proteome</keyword>
<keyword evidence="1" id="KW-0472">Membrane</keyword>
<evidence type="ECO:0000313" key="3">
    <source>
        <dbReference type="Proteomes" id="UP000199019"/>
    </source>
</evidence>
<dbReference type="InterPro" id="IPR005325">
    <property type="entry name" value="DUF308_memb"/>
</dbReference>
<dbReference type="InterPro" id="IPR052712">
    <property type="entry name" value="Acid_resist_chaperone_HdeD"/>
</dbReference>
<feature type="transmembrane region" description="Helical" evidence="1">
    <location>
        <begin position="147"/>
        <end position="170"/>
    </location>
</feature>
<name>A0A1H9QRI8_9MICO</name>
<evidence type="ECO:0000313" key="2">
    <source>
        <dbReference type="EMBL" id="SER63116.1"/>
    </source>
</evidence>
<dbReference type="GO" id="GO:0005886">
    <property type="term" value="C:plasma membrane"/>
    <property type="evidence" value="ECO:0007669"/>
    <property type="project" value="TreeGrafter"/>
</dbReference>
<dbReference type="EMBL" id="FOHB01000001">
    <property type="protein sequence ID" value="SER63116.1"/>
    <property type="molecule type" value="Genomic_DNA"/>
</dbReference>
<proteinExistence type="predicted"/>
<organism evidence="2 3">
    <name type="scientific">Pedococcus cremeus</name>
    <dbReference type="NCBI Taxonomy" id="587636"/>
    <lineage>
        <taxon>Bacteria</taxon>
        <taxon>Bacillati</taxon>
        <taxon>Actinomycetota</taxon>
        <taxon>Actinomycetes</taxon>
        <taxon>Micrococcales</taxon>
        <taxon>Intrasporangiaceae</taxon>
        <taxon>Pedococcus</taxon>
    </lineage>
</organism>
<dbReference type="AlphaFoldDB" id="A0A1H9QRI8"/>
<keyword evidence="1" id="KW-0812">Transmembrane</keyword>
<dbReference type="RefSeq" id="WP_091755407.1">
    <property type="nucleotide sequence ID" value="NZ_FOHB01000001.1"/>
</dbReference>
<accession>A0A1H9QRI8</accession>
<sequence length="194" mass="20774">MVRDYVGDWRLLALRGVLAVAFGVVTLVWPEITLWAVVITWGTFMLLDGVGTLVAAFTSDVVRGRGWLVAHGVLGVAAGLVAFIWPDITGLVLLFVIAIWAFLSGLAKLVTAIQLRRELRHEWVLGAVGVLSMGFAVVLVITPGAGVLVITWLIGWYAIVLGLAMLVLAWEVRRELTGAARGSSARPGTPHPAT</sequence>
<gene>
    <name evidence="2" type="ORF">SAMN05216199_0725</name>
</gene>
<evidence type="ECO:0000256" key="1">
    <source>
        <dbReference type="SAM" id="Phobius"/>
    </source>
</evidence>
<feature type="transmembrane region" description="Helical" evidence="1">
    <location>
        <begin position="91"/>
        <end position="111"/>
    </location>
</feature>
<dbReference type="OrthoDB" id="3829721at2"/>
<dbReference type="PANTHER" id="PTHR34989">
    <property type="entry name" value="PROTEIN HDED"/>
    <property type="match status" value="1"/>
</dbReference>
<protein>
    <submittedName>
        <fullName evidence="2">Uncharacterized membrane protein HdeD, DUF308 family</fullName>
    </submittedName>
</protein>
<dbReference type="Proteomes" id="UP000199019">
    <property type="component" value="Unassembled WGS sequence"/>
</dbReference>
<dbReference type="Pfam" id="PF03729">
    <property type="entry name" value="DUF308"/>
    <property type="match status" value="1"/>
</dbReference>